<evidence type="ECO:0000313" key="2">
    <source>
        <dbReference type="EMBL" id="KAJ9538681.1"/>
    </source>
</evidence>
<proteinExistence type="predicted"/>
<dbReference type="AlphaFoldDB" id="A0AA38SMK9"/>
<dbReference type="Pfam" id="PF25597">
    <property type="entry name" value="SH3_retrovirus"/>
    <property type="match status" value="1"/>
</dbReference>
<organism evidence="2 3">
    <name type="scientific">Centaurea solstitialis</name>
    <name type="common">yellow star-thistle</name>
    <dbReference type="NCBI Taxonomy" id="347529"/>
    <lineage>
        <taxon>Eukaryota</taxon>
        <taxon>Viridiplantae</taxon>
        <taxon>Streptophyta</taxon>
        <taxon>Embryophyta</taxon>
        <taxon>Tracheophyta</taxon>
        <taxon>Spermatophyta</taxon>
        <taxon>Magnoliopsida</taxon>
        <taxon>eudicotyledons</taxon>
        <taxon>Gunneridae</taxon>
        <taxon>Pentapetalae</taxon>
        <taxon>asterids</taxon>
        <taxon>campanulids</taxon>
        <taxon>Asterales</taxon>
        <taxon>Asteraceae</taxon>
        <taxon>Carduoideae</taxon>
        <taxon>Cardueae</taxon>
        <taxon>Centaureinae</taxon>
        <taxon>Centaurea</taxon>
    </lineage>
</organism>
<dbReference type="Proteomes" id="UP001172457">
    <property type="component" value="Chromosome 8"/>
</dbReference>
<dbReference type="InterPro" id="IPR057670">
    <property type="entry name" value="SH3_retrovirus"/>
</dbReference>
<dbReference type="EMBL" id="JARYMX010000008">
    <property type="protein sequence ID" value="KAJ9538681.1"/>
    <property type="molecule type" value="Genomic_DNA"/>
</dbReference>
<feature type="domain" description="Retroviral polymerase SH3-like" evidence="1">
    <location>
        <begin position="42"/>
        <end position="80"/>
    </location>
</feature>
<comment type="caution">
    <text evidence="2">The sequence shown here is derived from an EMBL/GenBank/DDBJ whole genome shotgun (WGS) entry which is preliminary data.</text>
</comment>
<gene>
    <name evidence="2" type="ORF">OSB04_031414</name>
</gene>
<reference evidence="2" key="1">
    <citation type="submission" date="2023-03" db="EMBL/GenBank/DDBJ databases">
        <title>Chromosome-scale reference genome and RAD-based genetic map of yellow starthistle (Centaurea solstitialis) reveal putative structural variation and QTLs associated with invader traits.</title>
        <authorList>
            <person name="Reatini B."/>
            <person name="Cang F.A."/>
            <person name="Jiang Q."/>
            <person name="Mckibben M.T.W."/>
            <person name="Barker M.S."/>
            <person name="Rieseberg L.H."/>
            <person name="Dlugosch K.M."/>
        </authorList>
    </citation>
    <scope>NUCLEOTIDE SEQUENCE</scope>
    <source>
        <strain evidence="2">CAN-66</strain>
        <tissue evidence="2">Leaf</tissue>
    </source>
</reference>
<sequence length="87" mass="10113">MMKMSRCMLSEEFLLALGINNSVYLLNRSLTKFHLKIFFSFCYLHVPSVMRSNLHESAEKGILVLVGYVVESKGYIIYNIWSKICDK</sequence>
<name>A0AA38SMK9_9ASTR</name>
<evidence type="ECO:0000313" key="3">
    <source>
        <dbReference type="Proteomes" id="UP001172457"/>
    </source>
</evidence>
<evidence type="ECO:0000259" key="1">
    <source>
        <dbReference type="Pfam" id="PF25597"/>
    </source>
</evidence>
<keyword evidence="3" id="KW-1185">Reference proteome</keyword>
<protein>
    <recommendedName>
        <fullName evidence="1">Retroviral polymerase SH3-like domain-containing protein</fullName>
    </recommendedName>
</protein>
<accession>A0AA38SMK9</accession>